<sequence>MPFDDAHAAAATGTDRADGARAVGRWLLVVAAMVWIMVALGGATRLSGSGLSIMEWAPIMGTLPPLSDAEWQRLYDLYRTIPQYALVNQGFGMEGFKRIFWLEWAHRFWGRAIGLVYAGGLLWFWLRGRIPAGLKPRLLLLLALGGMQGAVGWFMVASGFDADRTAVSPWRLVAHLGLALALYAALLWTALGLLARRDGPRSPDAVPAWRSVRRQVQASVWLLVAAMLAGGFTAGIRAGLDYNTFPLMDGRLVPEGYWRLEPAWLNLAENVAAVQFNHRLLATLAALAAFGAALAAWRRLPGGPARRACLGLGAAVALQYALGVATLLLVVPAWLGTLHQANAVLVLTVALLALRRLPTVAAGPEPARLSPPPRRARAASRRGAA</sequence>
<evidence type="ECO:0000256" key="12">
    <source>
        <dbReference type="HAMAP-Rule" id="MF_01665"/>
    </source>
</evidence>
<evidence type="ECO:0000256" key="11">
    <source>
        <dbReference type="ARBA" id="ARBA00048044"/>
    </source>
</evidence>
<comment type="pathway">
    <text evidence="10 12">Porphyrin-containing compound metabolism; heme A biosynthesis; heme A from heme O: step 1/1.</text>
</comment>
<evidence type="ECO:0000256" key="6">
    <source>
        <dbReference type="ARBA" id="ARBA00023002"/>
    </source>
</evidence>
<comment type="function">
    <text evidence="12">Catalyzes the conversion of heme O to heme A by two successive hydroxylations of the methyl group at C8. The first hydroxylation forms heme I, the second hydroxylation results in an unstable dihydroxymethyl group, which spontaneously dehydrates, resulting in the formyl group of heme A.</text>
</comment>
<keyword evidence="12" id="KW-1003">Cell membrane</keyword>
<comment type="catalytic activity">
    <reaction evidence="11">
        <text>Fe(II)-heme o + 2 A + H2O = Fe(II)-heme a + 2 AH2</text>
        <dbReference type="Rhea" id="RHEA:63388"/>
        <dbReference type="ChEBI" id="CHEBI:13193"/>
        <dbReference type="ChEBI" id="CHEBI:15377"/>
        <dbReference type="ChEBI" id="CHEBI:17499"/>
        <dbReference type="ChEBI" id="CHEBI:60530"/>
        <dbReference type="ChEBI" id="CHEBI:61715"/>
        <dbReference type="EC" id="1.17.99.9"/>
    </reaction>
    <physiologicalReaction direction="left-to-right" evidence="11">
        <dbReference type="Rhea" id="RHEA:63389"/>
    </physiologicalReaction>
</comment>
<feature type="transmembrane region" description="Helical" evidence="12">
    <location>
        <begin position="280"/>
        <end position="297"/>
    </location>
</feature>
<dbReference type="InterPro" id="IPR023754">
    <property type="entry name" value="HemeA_Synthase_type2"/>
</dbReference>
<comment type="caution">
    <text evidence="14">The sequence shown here is derived from an EMBL/GenBank/DDBJ whole genome shotgun (WGS) entry which is preliminary data.</text>
</comment>
<feature type="transmembrane region" description="Helical" evidence="12">
    <location>
        <begin position="138"/>
        <end position="160"/>
    </location>
</feature>
<evidence type="ECO:0000256" key="2">
    <source>
        <dbReference type="ARBA" id="ARBA00004141"/>
    </source>
</evidence>
<accession>A0ABP3R2U3</accession>
<feature type="compositionally biased region" description="Basic residues" evidence="13">
    <location>
        <begin position="374"/>
        <end position="385"/>
    </location>
</feature>
<evidence type="ECO:0000313" key="14">
    <source>
        <dbReference type="EMBL" id="GAA0599391.1"/>
    </source>
</evidence>
<gene>
    <name evidence="12" type="primary">ctaA</name>
    <name evidence="14" type="ORF">GCM10009416_41870</name>
</gene>
<feature type="transmembrane region" description="Helical" evidence="12">
    <location>
        <begin position="337"/>
        <end position="354"/>
    </location>
</feature>
<keyword evidence="8 12" id="KW-0350">Heme biosynthesis</keyword>
<name>A0ABP3R2U3_9PROT</name>
<keyword evidence="6 12" id="KW-0560">Oxidoreductase</keyword>
<feature type="transmembrane region" description="Helical" evidence="12">
    <location>
        <begin position="172"/>
        <end position="195"/>
    </location>
</feature>
<feature type="region of interest" description="Disordered" evidence="13">
    <location>
        <begin position="364"/>
        <end position="385"/>
    </location>
</feature>
<feature type="transmembrane region" description="Helical" evidence="12">
    <location>
        <begin position="309"/>
        <end position="331"/>
    </location>
</feature>
<evidence type="ECO:0000256" key="8">
    <source>
        <dbReference type="ARBA" id="ARBA00023133"/>
    </source>
</evidence>
<dbReference type="EC" id="1.17.99.9" evidence="12"/>
<comment type="cofactor">
    <cofactor evidence="1 12">
        <name>heme b</name>
        <dbReference type="ChEBI" id="CHEBI:60344"/>
    </cofactor>
</comment>
<keyword evidence="3 12" id="KW-0812">Transmembrane</keyword>
<evidence type="ECO:0000313" key="15">
    <source>
        <dbReference type="Proteomes" id="UP001501588"/>
    </source>
</evidence>
<dbReference type="Pfam" id="PF02628">
    <property type="entry name" value="COX15-CtaA"/>
    <property type="match status" value="1"/>
</dbReference>
<evidence type="ECO:0000256" key="3">
    <source>
        <dbReference type="ARBA" id="ARBA00022692"/>
    </source>
</evidence>
<keyword evidence="4 12" id="KW-0479">Metal-binding</keyword>
<dbReference type="RefSeq" id="WP_343897360.1">
    <property type="nucleotide sequence ID" value="NZ_BAAAFZ010000070.1"/>
</dbReference>
<keyword evidence="9 12" id="KW-0472">Membrane</keyword>
<comment type="similarity">
    <text evidence="12">Belongs to the COX15/CtaA family. Type 2 subfamily.</text>
</comment>
<dbReference type="InterPro" id="IPR003780">
    <property type="entry name" value="COX15/CtaA_fam"/>
</dbReference>
<evidence type="ECO:0000256" key="4">
    <source>
        <dbReference type="ARBA" id="ARBA00022723"/>
    </source>
</evidence>
<evidence type="ECO:0000256" key="13">
    <source>
        <dbReference type="SAM" id="MobiDB-lite"/>
    </source>
</evidence>
<comment type="subunit">
    <text evidence="12">Interacts with CtaB.</text>
</comment>
<dbReference type="EMBL" id="BAAAFZ010000070">
    <property type="protein sequence ID" value="GAA0599391.1"/>
    <property type="molecule type" value="Genomic_DNA"/>
</dbReference>
<evidence type="ECO:0000256" key="10">
    <source>
        <dbReference type="ARBA" id="ARBA00044501"/>
    </source>
</evidence>
<comment type="subcellular location">
    <subcellularLocation>
        <location evidence="12">Cell membrane</location>
        <topology evidence="12">Multi-pass membrane protein</topology>
    </subcellularLocation>
    <subcellularLocation>
        <location evidence="2">Membrane</location>
        <topology evidence="2">Multi-pass membrane protein</topology>
    </subcellularLocation>
</comment>
<feature type="transmembrane region" description="Helical" evidence="12">
    <location>
        <begin position="108"/>
        <end position="126"/>
    </location>
</feature>
<feature type="binding site" description="axial binding residue" evidence="12">
    <location>
        <position position="339"/>
    </location>
    <ligand>
        <name>heme</name>
        <dbReference type="ChEBI" id="CHEBI:30413"/>
    </ligand>
    <ligandPart>
        <name>Fe</name>
        <dbReference type="ChEBI" id="CHEBI:18248"/>
    </ligandPart>
</feature>
<feature type="binding site" description="axial binding residue" evidence="12">
    <location>
        <position position="278"/>
    </location>
    <ligand>
        <name>heme</name>
        <dbReference type="ChEBI" id="CHEBI:30413"/>
    </ligand>
    <ligandPart>
        <name>Fe</name>
        <dbReference type="ChEBI" id="CHEBI:18248"/>
    </ligandPart>
</feature>
<organism evidence="14 15">
    <name type="scientific">Craurococcus roseus</name>
    <dbReference type="NCBI Taxonomy" id="77585"/>
    <lineage>
        <taxon>Bacteria</taxon>
        <taxon>Pseudomonadati</taxon>
        <taxon>Pseudomonadota</taxon>
        <taxon>Alphaproteobacteria</taxon>
        <taxon>Acetobacterales</taxon>
        <taxon>Acetobacteraceae</taxon>
        <taxon>Craurococcus</taxon>
    </lineage>
</organism>
<evidence type="ECO:0000256" key="5">
    <source>
        <dbReference type="ARBA" id="ARBA00022989"/>
    </source>
</evidence>
<evidence type="ECO:0000256" key="1">
    <source>
        <dbReference type="ARBA" id="ARBA00001970"/>
    </source>
</evidence>
<evidence type="ECO:0000256" key="7">
    <source>
        <dbReference type="ARBA" id="ARBA00023004"/>
    </source>
</evidence>
<keyword evidence="7 12" id="KW-0408">Iron</keyword>
<keyword evidence="5 12" id="KW-1133">Transmembrane helix</keyword>
<evidence type="ECO:0000256" key="9">
    <source>
        <dbReference type="ARBA" id="ARBA00023136"/>
    </source>
</evidence>
<reference evidence="15" key="1">
    <citation type="journal article" date="2019" name="Int. J. Syst. Evol. Microbiol.">
        <title>The Global Catalogue of Microorganisms (GCM) 10K type strain sequencing project: providing services to taxonomists for standard genome sequencing and annotation.</title>
        <authorList>
            <consortium name="The Broad Institute Genomics Platform"/>
            <consortium name="The Broad Institute Genome Sequencing Center for Infectious Disease"/>
            <person name="Wu L."/>
            <person name="Ma J."/>
        </authorList>
    </citation>
    <scope>NUCLEOTIDE SEQUENCE [LARGE SCALE GENOMIC DNA]</scope>
    <source>
        <strain evidence="15">JCM 9933</strain>
    </source>
</reference>
<protein>
    <recommendedName>
        <fullName evidence="12">Heme A synthase</fullName>
        <shortName evidence="12">HAS</shortName>
        <ecNumber evidence="12">1.17.99.9</ecNumber>
    </recommendedName>
    <alternativeName>
        <fullName evidence="12">Cytochrome aa3-controlling protein</fullName>
    </alternativeName>
</protein>
<dbReference type="PANTHER" id="PTHR23289:SF2">
    <property type="entry name" value="CYTOCHROME C OXIDASE ASSEMBLY PROTEIN COX15 HOMOLOG"/>
    <property type="match status" value="1"/>
</dbReference>
<dbReference type="PANTHER" id="PTHR23289">
    <property type="entry name" value="CYTOCHROME C OXIDASE ASSEMBLY PROTEIN COX15"/>
    <property type="match status" value="1"/>
</dbReference>
<dbReference type="Proteomes" id="UP001501588">
    <property type="component" value="Unassembled WGS sequence"/>
</dbReference>
<proteinExistence type="inferred from homology"/>
<keyword evidence="15" id="KW-1185">Reference proteome</keyword>
<feature type="transmembrane region" description="Helical" evidence="12">
    <location>
        <begin position="26"/>
        <end position="46"/>
    </location>
</feature>
<feature type="transmembrane region" description="Helical" evidence="12">
    <location>
        <begin position="216"/>
        <end position="240"/>
    </location>
</feature>
<dbReference type="HAMAP" id="MF_01665">
    <property type="entry name" value="HemeA_synth_type2"/>
    <property type="match status" value="1"/>
</dbReference>